<evidence type="ECO:0000313" key="4">
    <source>
        <dbReference type="EMBL" id="GII79376.1"/>
    </source>
</evidence>
<keyword evidence="5" id="KW-1185">Reference proteome</keyword>
<proteinExistence type="predicted"/>
<dbReference type="CDD" id="cd03441">
    <property type="entry name" value="R_hydratase_like"/>
    <property type="match status" value="1"/>
</dbReference>
<comment type="caution">
    <text evidence="4">The sequence shown here is derived from an EMBL/GenBank/DDBJ whole genome shotgun (WGS) entry which is preliminary data.</text>
</comment>
<dbReference type="Proteomes" id="UP000655287">
    <property type="component" value="Unassembled WGS sequence"/>
</dbReference>
<evidence type="ECO:0000259" key="3">
    <source>
        <dbReference type="Pfam" id="PF13452"/>
    </source>
</evidence>
<evidence type="ECO:0000259" key="1">
    <source>
        <dbReference type="Pfam" id="PF01796"/>
    </source>
</evidence>
<feature type="domain" description="ChsH2 rubredoxin-like zinc ribbon" evidence="2">
    <location>
        <begin position="201"/>
        <end position="235"/>
    </location>
</feature>
<dbReference type="InterPro" id="IPR002878">
    <property type="entry name" value="ChsH2_C"/>
</dbReference>
<dbReference type="Gene3D" id="3.10.129.10">
    <property type="entry name" value="Hotdog Thioesterase"/>
    <property type="match status" value="1"/>
</dbReference>
<dbReference type="Pfam" id="PF12172">
    <property type="entry name" value="zf-ChsH2"/>
    <property type="match status" value="1"/>
</dbReference>
<dbReference type="SUPFAM" id="SSF50249">
    <property type="entry name" value="Nucleic acid-binding proteins"/>
    <property type="match status" value="1"/>
</dbReference>
<feature type="domain" description="ChsH2 C-terminal OB-fold" evidence="1">
    <location>
        <begin position="239"/>
        <end position="301"/>
    </location>
</feature>
<sequence length="317" mass="34471">MTTVEPAVHRRLAELAERRIELGETRGLPAADPVNLPMIRHWAEAMGDTNPAYTDEEFAAAGPHGEIVAPPAMIQVWTMPGRGGGRPAPTPIDDVLAALDEAGFTGVVATDCRQTYHRYLRLGERPVPGTRLSGMTGPKTTALGLGYFVTWVITWYVADEPVAEMMFRVLKFRPPERGPAAAARDPYPLRPAVGRDTAFFWEGVRQGELRIQKCAGCGTLRHPPGPVCPSCRSTERAHVVASGRGEVFSYVVHHAPPVPGLATPFVVAVVQLPEGVRIVGNVVECEPAKVEIGMPVRVTFREMDDEFVLPVWSPAES</sequence>
<dbReference type="InterPro" id="IPR029069">
    <property type="entry name" value="HotDog_dom_sf"/>
</dbReference>
<protein>
    <submittedName>
        <fullName evidence="4">DNA-binding protein</fullName>
    </submittedName>
</protein>
<name>A0A919UZS7_9ACTN</name>
<dbReference type="PANTHER" id="PTHR34075">
    <property type="entry name" value="BLR3430 PROTEIN"/>
    <property type="match status" value="1"/>
</dbReference>
<dbReference type="InterPro" id="IPR022002">
    <property type="entry name" value="ChsH2_Znr"/>
</dbReference>
<gene>
    <name evidence="4" type="ORF">Sru01_43580</name>
</gene>
<dbReference type="InterPro" id="IPR052513">
    <property type="entry name" value="Thioester_dehydratase-like"/>
</dbReference>
<keyword evidence="4" id="KW-0238">DNA-binding</keyword>
<reference evidence="4" key="1">
    <citation type="submission" date="2021-01" db="EMBL/GenBank/DDBJ databases">
        <title>Whole genome shotgun sequence of Sphaerisporangium rufum NBRC 109079.</title>
        <authorList>
            <person name="Komaki H."/>
            <person name="Tamura T."/>
        </authorList>
    </citation>
    <scope>NUCLEOTIDE SEQUENCE</scope>
    <source>
        <strain evidence="4">NBRC 109079</strain>
    </source>
</reference>
<dbReference type="SUPFAM" id="SSF54637">
    <property type="entry name" value="Thioesterase/thiol ester dehydrase-isomerase"/>
    <property type="match status" value="1"/>
</dbReference>
<dbReference type="Gene3D" id="6.10.30.10">
    <property type="match status" value="1"/>
</dbReference>
<dbReference type="InterPro" id="IPR039569">
    <property type="entry name" value="FAS1-like_DH_region"/>
</dbReference>
<dbReference type="GO" id="GO:0003677">
    <property type="term" value="F:DNA binding"/>
    <property type="evidence" value="ECO:0007669"/>
    <property type="project" value="UniProtKB-KW"/>
</dbReference>
<dbReference type="Pfam" id="PF13452">
    <property type="entry name" value="FAS1_DH_region"/>
    <property type="match status" value="1"/>
</dbReference>
<evidence type="ECO:0000313" key="5">
    <source>
        <dbReference type="Proteomes" id="UP000655287"/>
    </source>
</evidence>
<dbReference type="EMBL" id="BOOU01000058">
    <property type="protein sequence ID" value="GII79376.1"/>
    <property type="molecule type" value="Genomic_DNA"/>
</dbReference>
<dbReference type="RefSeq" id="WP_239137637.1">
    <property type="nucleotide sequence ID" value="NZ_BOOU01000058.1"/>
</dbReference>
<dbReference type="PANTHER" id="PTHR34075:SF5">
    <property type="entry name" value="BLR3430 PROTEIN"/>
    <property type="match status" value="1"/>
</dbReference>
<feature type="domain" description="FAS1-like dehydratase" evidence="3">
    <location>
        <begin position="32"/>
        <end position="165"/>
    </location>
</feature>
<dbReference type="InterPro" id="IPR012340">
    <property type="entry name" value="NA-bd_OB-fold"/>
</dbReference>
<organism evidence="4 5">
    <name type="scientific">Sphaerisporangium rufum</name>
    <dbReference type="NCBI Taxonomy" id="1381558"/>
    <lineage>
        <taxon>Bacteria</taxon>
        <taxon>Bacillati</taxon>
        <taxon>Actinomycetota</taxon>
        <taxon>Actinomycetes</taxon>
        <taxon>Streptosporangiales</taxon>
        <taxon>Streptosporangiaceae</taxon>
        <taxon>Sphaerisporangium</taxon>
    </lineage>
</organism>
<evidence type="ECO:0000259" key="2">
    <source>
        <dbReference type="Pfam" id="PF12172"/>
    </source>
</evidence>
<accession>A0A919UZS7</accession>
<dbReference type="AlphaFoldDB" id="A0A919UZS7"/>
<dbReference type="Pfam" id="PF01796">
    <property type="entry name" value="OB_ChsH2_C"/>
    <property type="match status" value="1"/>
</dbReference>